<feature type="compositionally biased region" description="Polar residues" evidence="1">
    <location>
        <begin position="763"/>
        <end position="778"/>
    </location>
</feature>
<dbReference type="OrthoDB" id="5341904at2759"/>
<feature type="region of interest" description="Disordered" evidence="1">
    <location>
        <begin position="847"/>
        <end position="994"/>
    </location>
</feature>
<comment type="caution">
    <text evidence="2">The sequence shown here is derived from an EMBL/GenBank/DDBJ whole genome shotgun (WGS) entry which is preliminary data.</text>
</comment>
<dbReference type="GeneID" id="43593693"/>
<evidence type="ECO:0000256" key="1">
    <source>
        <dbReference type="SAM" id="MobiDB-lite"/>
    </source>
</evidence>
<feature type="region of interest" description="Disordered" evidence="1">
    <location>
        <begin position="332"/>
        <end position="358"/>
    </location>
</feature>
<name>A0A370TZC3_9HELO</name>
<evidence type="ECO:0000313" key="2">
    <source>
        <dbReference type="EMBL" id="RDL40865.1"/>
    </source>
</evidence>
<feature type="compositionally biased region" description="Pro residues" evidence="1">
    <location>
        <begin position="964"/>
        <end position="981"/>
    </location>
</feature>
<feature type="region of interest" description="Disordered" evidence="1">
    <location>
        <begin position="176"/>
        <end position="244"/>
    </location>
</feature>
<accession>A0A370TZC3</accession>
<dbReference type="Proteomes" id="UP000254866">
    <property type="component" value="Unassembled WGS sequence"/>
</dbReference>
<feature type="compositionally biased region" description="Low complexity" evidence="1">
    <location>
        <begin position="871"/>
        <end position="885"/>
    </location>
</feature>
<dbReference type="EMBL" id="NPIC01000001">
    <property type="protein sequence ID" value="RDL40865.1"/>
    <property type="molecule type" value="Genomic_DNA"/>
</dbReference>
<feature type="compositionally biased region" description="Polar residues" evidence="1">
    <location>
        <begin position="340"/>
        <end position="357"/>
    </location>
</feature>
<evidence type="ECO:0008006" key="4">
    <source>
        <dbReference type="Google" id="ProtNLM"/>
    </source>
</evidence>
<gene>
    <name evidence="2" type="ORF">BP5553_00844</name>
</gene>
<proteinExistence type="predicted"/>
<feature type="compositionally biased region" description="Low complexity" evidence="1">
    <location>
        <begin position="38"/>
        <end position="49"/>
    </location>
</feature>
<feature type="region of interest" description="Disordered" evidence="1">
    <location>
        <begin position="1"/>
        <end position="54"/>
    </location>
</feature>
<sequence>MGNEQSAPSARRRAQNKLSKPRTNTTGNLLNSKGPAISSRRNPGSNNPSATDLGYNYVSREAGNEGNDRTRWKRISLFRSKSIQGQSQNPEIVAGPDTEIVERLPLDSRTRRHSSANSITLHHSIDDLHHRPPNTRMSLQHVPHTQHHPRLSLVAEVQLTPAEKVESLKGVSLYSQEEHSQLSNTPLPRTTSDTTLYGPIRRRSLQQPGVATRRSYIGDDFHQSLPSELRNGRNDSRQSLPSQLKRAEQLQDYYYHPAVPASSSILSQGVLGQQISLTAPGQRVQTPTDLDYGHIGAFKLGSLRITNGEASPDLSDGGLTGAEEDYLTMGKRRRGASRQLDVSQARQALSSADNTTKPAYAVRAESPLRQSLEGERKPLTIETQLTALDPSLGLFDFKNKYSPGKAVEMANDYAQELTLSPFSFVASPTVSPKLQATSKHMAVEDDLFELEPISPAQDVARIAPRSIDSGYGGVGDLRKRNGPLDVASKPLAKADSGYSSIISLRSLKRDAAPAVPPKDMPTVPAKSPVSRVAASTYSTSPASEVALPTQPSLASIYLQPETTSKPSRNSFVAPLKPYIHELETGTSTLPPQKPEVRTHIGMLANPFRQSLPITLDASNGLPYYNDVSSSSKISTANAESQRRINKIQKPRPESIATPGGPNFPIQAINSSSGRLSLPSMAKKAERVPVGSFPNTTTSTIDLKRARSKDTLGTILSVGSAEVRDEISVTRLHGELPPMHGTIPEYSTSVPESKSLPFWKSFGSKRSSSQTKPSYQISAPSRVDEEQSNFEAHVTSVQAVASSLGKSSHDIPPYPTAIPSGSVTNVRPRSMTSQLEADAATRFQLARSAFQEPQGPNVLRSRKSYDSALVGNRQSRTSATSSSNSRGYPPQSHTNRSARKIHSPTPFKSPVSQSFQKQSVQKADTAEDSILSQQTRQKPPPPVSMQTQRQSSQTIIDSHTTAPPLRKPPIAPGPDRAPPCAPPDSSSDHNEVSDHWAKQKDFWAERRRSAEVVLRAKKSMESIRARTAVTSFDSENESRLSDGMDIRRSESAGPISGTEPFEYGMTGGYRGVDQAPQKSWIGHSTGHHRRQWQERAVSETYHHTYGSSLAPAQDYYQHGPEEDYFPADDQDYDTQMPQDIHARNSSTHQMLGLDPYTGPLGYSYQSGYGLVGSAGTRSVGNLASGCGVDLSHARNFLQRVN</sequence>
<reference evidence="2 3" key="1">
    <citation type="journal article" date="2018" name="IMA Fungus">
        <title>IMA Genome-F 9: Draft genome sequence of Annulohypoxylon stygium, Aspergillus mulundensis, Berkeleyomyces basicola (syn. Thielaviopsis basicola), Ceratocystis smalleyi, two Cercospora beticola strains, Coleophoma cylindrospora, Fusarium fracticaudum, Phialophora cf. hyalina, and Morchella septimelata.</title>
        <authorList>
            <person name="Wingfield B.D."/>
            <person name="Bills G.F."/>
            <person name="Dong Y."/>
            <person name="Huang W."/>
            <person name="Nel W.J."/>
            <person name="Swalarsk-Parry B.S."/>
            <person name="Vaghefi N."/>
            <person name="Wilken P.M."/>
            <person name="An Z."/>
            <person name="de Beer Z.W."/>
            <person name="De Vos L."/>
            <person name="Chen L."/>
            <person name="Duong T.A."/>
            <person name="Gao Y."/>
            <person name="Hammerbacher A."/>
            <person name="Kikkert J.R."/>
            <person name="Li Y."/>
            <person name="Li H."/>
            <person name="Li K."/>
            <person name="Li Q."/>
            <person name="Liu X."/>
            <person name="Ma X."/>
            <person name="Naidoo K."/>
            <person name="Pethybridge S.J."/>
            <person name="Sun J."/>
            <person name="Steenkamp E.T."/>
            <person name="van der Nest M.A."/>
            <person name="van Wyk S."/>
            <person name="Wingfield M.J."/>
            <person name="Xiong C."/>
            <person name="Yue Q."/>
            <person name="Zhang X."/>
        </authorList>
    </citation>
    <scope>NUCLEOTIDE SEQUENCE [LARGE SCALE GENOMIC DNA]</scope>
    <source>
        <strain evidence="2 3">BP 5553</strain>
    </source>
</reference>
<organism evidence="2 3">
    <name type="scientific">Venustampulla echinocandica</name>
    <dbReference type="NCBI Taxonomy" id="2656787"/>
    <lineage>
        <taxon>Eukaryota</taxon>
        <taxon>Fungi</taxon>
        <taxon>Dikarya</taxon>
        <taxon>Ascomycota</taxon>
        <taxon>Pezizomycotina</taxon>
        <taxon>Leotiomycetes</taxon>
        <taxon>Helotiales</taxon>
        <taxon>Pleuroascaceae</taxon>
        <taxon>Venustampulla</taxon>
    </lineage>
</organism>
<feature type="compositionally biased region" description="Low complexity" evidence="1">
    <location>
        <begin position="907"/>
        <end position="921"/>
    </location>
</feature>
<protein>
    <recommendedName>
        <fullName evidence="4">Proteophosphoglycan ppg4</fullName>
    </recommendedName>
</protein>
<feature type="compositionally biased region" description="Polar residues" evidence="1">
    <location>
        <begin position="181"/>
        <end position="195"/>
    </location>
</feature>
<evidence type="ECO:0000313" key="3">
    <source>
        <dbReference type="Proteomes" id="UP000254866"/>
    </source>
</evidence>
<dbReference type="RefSeq" id="XP_031873521.1">
    <property type="nucleotide sequence ID" value="XM_032009467.1"/>
</dbReference>
<feature type="compositionally biased region" description="Polar residues" evidence="1">
    <location>
        <begin position="818"/>
        <end position="832"/>
    </location>
</feature>
<feature type="region of interest" description="Disordered" evidence="1">
    <location>
        <begin position="761"/>
        <end position="787"/>
    </location>
</feature>
<dbReference type="AlphaFoldDB" id="A0A370TZC3"/>
<dbReference type="STRING" id="2656787.A0A370TZC3"/>
<feature type="compositionally biased region" description="Polar residues" evidence="1">
    <location>
        <begin position="943"/>
        <end position="960"/>
    </location>
</feature>
<feature type="compositionally biased region" description="Polar residues" evidence="1">
    <location>
        <begin position="16"/>
        <end position="31"/>
    </location>
</feature>
<keyword evidence="3" id="KW-1185">Reference proteome</keyword>
<feature type="region of interest" description="Disordered" evidence="1">
    <location>
        <begin position="804"/>
        <end position="832"/>
    </location>
</feature>
<feature type="compositionally biased region" description="Basic and acidic residues" evidence="1">
    <location>
        <begin position="985"/>
        <end position="994"/>
    </location>
</feature>